<dbReference type="Proteomes" id="UP001242732">
    <property type="component" value="Chromosome"/>
</dbReference>
<reference evidence="2 3" key="1">
    <citation type="submission" date="2023-06" db="EMBL/GenBank/DDBJ databases">
        <authorList>
            <person name="Ham H."/>
            <person name="Park D.S."/>
        </authorList>
    </citation>
    <scope>NUCLEOTIDE SEQUENCE [LARGE SCALE GENOMIC DNA]</scope>
    <source>
        <strain evidence="2 3">KACC 17005</strain>
    </source>
</reference>
<evidence type="ECO:0000313" key="3">
    <source>
        <dbReference type="Proteomes" id="UP001242732"/>
    </source>
</evidence>
<protein>
    <submittedName>
        <fullName evidence="2">Molybdopterin-dependent oxidoreductase</fullName>
    </submittedName>
</protein>
<keyword evidence="3" id="KW-1185">Reference proteome</keyword>
<sequence length="192" mass="20403">MQKRRFLTHLGLAGMLPAGTALAHAPAQAQPALLTVAGAIRHPNRGALQPTEDLLAAKQGVQFSQARSFDAMALQQLPAVSIAPTLEYDARRHTLEGPLLATVIAAAGVPEDSTATLVLRAVDGYNASLSVADAVRLRMVVALRMDGAPLPLGGLGPQWAVYDADALPQFKDKPLKERFALAPWGLYLVEVR</sequence>
<evidence type="ECO:0000256" key="1">
    <source>
        <dbReference type="SAM" id="SignalP"/>
    </source>
</evidence>
<dbReference type="RefSeq" id="WP_011795678.1">
    <property type="nucleotide sequence ID" value="NZ_CP023687.1"/>
</dbReference>
<feature type="signal peptide" evidence="1">
    <location>
        <begin position="1"/>
        <end position="23"/>
    </location>
</feature>
<feature type="chain" id="PRO_5045859210" evidence="1">
    <location>
        <begin position="24"/>
        <end position="192"/>
    </location>
</feature>
<dbReference type="Gene3D" id="3.90.420.10">
    <property type="entry name" value="Oxidoreductase, molybdopterin-binding domain"/>
    <property type="match status" value="1"/>
</dbReference>
<name>A0ABY9AVV3_PARCI</name>
<evidence type="ECO:0000313" key="2">
    <source>
        <dbReference type="EMBL" id="WIY51040.1"/>
    </source>
</evidence>
<dbReference type="SUPFAM" id="SSF56524">
    <property type="entry name" value="Oxidoreductase molybdopterin-binding domain"/>
    <property type="match status" value="1"/>
</dbReference>
<proteinExistence type="predicted"/>
<gene>
    <name evidence="2" type="ORF">QRO08_10940</name>
</gene>
<dbReference type="EMBL" id="CP127363">
    <property type="protein sequence ID" value="WIY51040.1"/>
    <property type="molecule type" value="Genomic_DNA"/>
</dbReference>
<organism evidence="2 3">
    <name type="scientific">Paracidovorax citrulli</name>
    <name type="common">Acidovorax citrulli</name>
    <dbReference type="NCBI Taxonomy" id="80869"/>
    <lineage>
        <taxon>Bacteria</taxon>
        <taxon>Pseudomonadati</taxon>
        <taxon>Pseudomonadota</taxon>
        <taxon>Betaproteobacteria</taxon>
        <taxon>Burkholderiales</taxon>
        <taxon>Comamonadaceae</taxon>
        <taxon>Paracidovorax</taxon>
    </lineage>
</organism>
<accession>A0ABY9AVV3</accession>
<dbReference type="InterPro" id="IPR036374">
    <property type="entry name" value="OxRdtase_Mopterin-bd_sf"/>
</dbReference>
<keyword evidence="1" id="KW-0732">Signal</keyword>